<dbReference type="EMBL" id="FMHW01000002">
    <property type="protein sequence ID" value="SCL25405.1"/>
    <property type="molecule type" value="Genomic_DNA"/>
</dbReference>
<keyword evidence="2" id="KW-1133">Transmembrane helix</keyword>
<dbReference type="Pfam" id="PF07331">
    <property type="entry name" value="TctB"/>
    <property type="match status" value="1"/>
</dbReference>
<dbReference type="RefSeq" id="WP_091642035.1">
    <property type="nucleotide sequence ID" value="NZ_FMHW01000002.1"/>
</dbReference>
<feature type="transmembrane region" description="Helical" evidence="2">
    <location>
        <begin position="162"/>
        <end position="184"/>
    </location>
</feature>
<reference evidence="5" key="1">
    <citation type="submission" date="2016-06" db="EMBL/GenBank/DDBJ databases">
        <authorList>
            <person name="Varghese N."/>
            <person name="Submissions Spin"/>
        </authorList>
    </citation>
    <scope>NUCLEOTIDE SEQUENCE [LARGE SCALE GENOMIC DNA]</scope>
    <source>
        <strain evidence="5">DSM 43817</strain>
    </source>
</reference>
<sequence length="199" mass="21046">MTGPHVTELAGDPTTSPTESGVTAPADEQRPDAAPVPAGPGYRRANLVLVAGLLGLAVVLCVQGSAYGLWDQEQPGPGLFPFATGVVTALLAAYLAVQVARRQVTRDPETELPDVQGWVHIAVTVLGCLGFAQLLEPLGFRTAMFLFVAVLLAVVSRSRSWVIVLISLVVSISMYYVFVVALNVPLPDATWSPLTRLGL</sequence>
<dbReference type="InterPro" id="IPR009936">
    <property type="entry name" value="DUF1468"/>
</dbReference>
<feature type="transmembrane region" description="Helical" evidence="2">
    <location>
        <begin position="138"/>
        <end position="155"/>
    </location>
</feature>
<accession>A0A1C6S7F8</accession>
<evidence type="ECO:0000259" key="3">
    <source>
        <dbReference type="Pfam" id="PF07331"/>
    </source>
</evidence>
<evidence type="ECO:0000313" key="4">
    <source>
        <dbReference type="EMBL" id="SCL25405.1"/>
    </source>
</evidence>
<dbReference type="AlphaFoldDB" id="A0A1C6S7F8"/>
<evidence type="ECO:0000256" key="1">
    <source>
        <dbReference type="SAM" id="MobiDB-lite"/>
    </source>
</evidence>
<name>A0A1C6S7F8_9ACTN</name>
<dbReference type="STRING" id="145854.GA0074692_1955"/>
<dbReference type="Proteomes" id="UP000198959">
    <property type="component" value="Unassembled WGS sequence"/>
</dbReference>
<organism evidence="4 5">
    <name type="scientific">Micromonospora pallida</name>
    <dbReference type="NCBI Taxonomy" id="145854"/>
    <lineage>
        <taxon>Bacteria</taxon>
        <taxon>Bacillati</taxon>
        <taxon>Actinomycetota</taxon>
        <taxon>Actinomycetes</taxon>
        <taxon>Micromonosporales</taxon>
        <taxon>Micromonosporaceae</taxon>
        <taxon>Micromonospora</taxon>
    </lineage>
</organism>
<keyword evidence="5" id="KW-1185">Reference proteome</keyword>
<proteinExistence type="predicted"/>
<evidence type="ECO:0000313" key="5">
    <source>
        <dbReference type="Proteomes" id="UP000198959"/>
    </source>
</evidence>
<evidence type="ECO:0000256" key="2">
    <source>
        <dbReference type="SAM" id="Phobius"/>
    </source>
</evidence>
<feature type="domain" description="DUF1468" evidence="3">
    <location>
        <begin position="51"/>
        <end position="187"/>
    </location>
</feature>
<feature type="transmembrane region" description="Helical" evidence="2">
    <location>
        <begin position="79"/>
        <end position="100"/>
    </location>
</feature>
<keyword evidence="2" id="KW-0812">Transmembrane</keyword>
<protein>
    <submittedName>
        <fullName evidence="4">Tripartite tricarboxylate transporter TctB family protein</fullName>
    </submittedName>
</protein>
<feature type="transmembrane region" description="Helical" evidence="2">
    <location>
        <begin position="47"/>
        <end position="67"/>
    </location>
</feature>
<feature type="region of interest" description="Disordered" evidence="1">
    <location>
        <begin position="1"/>
        <end position="37"/>
    </location>
</feature>
<keyword evidence="2" id="KW-0472">Membrane</keyword>
<feature type="transmembrane region" description="Helical" evidence="2">
    <location>
        <begin position="112"/>
        <end position="132"/>
    </location>
</feature>
<gene>
    <name evidence="4" type="ORF">GA0074692_1955</name>
</gene>